<dbReference type="PROSITE" id="PS51257">
    <property type="entry name" value="PROKAR_LIPOPROTEIN"/>
    <property type="match status" value="1"/>
</dbReference>
<accession>A0A6G8RU81</accession>
<dbReference type="AlphaFoldDB" id="A0A6G8RU81"/>
<evidence type="ECO:0000313" key="1">
    <source>
        <dbReference type="EMBL" id="QIO05474.1"/>
    </source>
</evidence>
<evidence type="ECO:0008006" key="3">
    <source>
        <dbReference type="Google" id="ProtNLM"/>
    </source>
</evidence>
<protein>
    <recommendedName>
        <fullName evidence="3">Lipoprotein</fullName>
    </recommendedName>
</protein>
<organism evidence="1 2">
    <name type="scientific">Acinetobacter shaoyimingii</name>
    <dbReference type="NCBI Taxonomy" id="2715164"/>
    <lineage>
        <taxon>Bacteria</taxon>
        <taxon>Pseudomonadati</taxon>
        <taxon>Pseudomonadota</taxon>
        <taxon>Gammaproteobacteria</taxon>
        <taxon>Moraxellales</taxon>
        <taxon>Moraxellaceae</taxon>
        <taxon>Acinetobacter</taxon>
    </lineage>
</organism>
<dbReference type="EMBL" id="CP049801">
    <property type="protein sequence ID" value="QIO05474.1"/>
    <property type="molecule type" value="Genomic_DNA"/>
</dbReference>
<reference evidence="1 2" key="1">
    <citation type="submission" date="2020-03" db="EMBL/GenBank/DDBJ databases">
        <authorList>
            <person name="Zhu W."/>
        </authorList>
    </citation>
    <scope>NUCLEOTIDE SEQUENCE [LARGE SCALE GENOMIC DNA]</scope>
    <source>
        <strain evidence="1 2">323-1</strain>
    </source>
</reference>
<name>A0A6G8RU81_9GAMM</name>
<proteinExistence type="predicted"/>
<dbReference type="KEGG" id="asha:G8E00_05660"/>
<dbReference type="RefSeq" id="WP_166222555.1">
    <property type="nucleotide sequence ID" value="NZ_CP049801.1"/>
</dbReference>
<keyword evidence="2" id="KW-1185">Reference proteome</keyword>
<gene>
    <name evidence="1" type="ORF">G8E00_05660</name>
</gene>
<evidence type="ECO:0000313" key="2">
    <source>
        <dbReference type="Proteomes" id="UP000502297"/>
    </source>
</evidence>
<dbReference type="Proteomes" id="UP000502297">
    <property type="component" value="Chromosome"/>
</dbReference>
<sequence>MKLKYLKVVFLTNAFALLGGCYYKDNCLILPQSVYCMDKTISDFDRYTKTGISLKQKENDIKQCGGTPDKNGNIFGPLRKANSGGNSDLLAVKKFSNCMKNKGYSYTD</sequence>